<keyword evidence="1" id="KW-0732">Signal</keyword>
<gene>
    <name evidence="2" type="ORF">RFH988_LOCUS6547</name>
</gene>
<dbReference type="Proteomes" id="UP000663882">
    <property type="component" value="Unassembled WGS sequence"/>
</dbReference>
<evidence type="ECO:0000313" key="2">
    <source>
        <dbReference type="EMBL" id="CAF0852762.1"/>
    </source>
</evidence>
<proteinExistence type="predicted"/>
<organism evidence="2 3">
    <name type="scientific">Rotaria sordida</name>
    <dbReference type="NCBI Taxonomy" id="392033"/>
    <lineage>
        <taxon>Eukaryota</taxon>
        <taxon>Metazoa</taxon>
        <taxon>Spiralia</taxon>
        <taxon>Gnathifera</taxon>
        <taxon>Rotifera</taxon>
        <taxon>Eurotatoria</taxon>
        <taxon>Bdelloidea</taxon>
        <taxon>Philodinida</taxon>
        <taxon>Philodinidae</taxon>
        <taxon>Rotaria</taxon>
    </lineage>
</organism>
<evidence type="ECO:0000313" key="3">
    <source>
        <dbReference type="Proteomes" id="UP000663882"/>
    </source>
</evidence>
<feature type="chain" id="PRO_5032946409" evidence="1">
    <location>
        <begin position="24"/>
        <end position="252"/>
    </location>
</feature>
<dbReference type="EMBL" id="CAJNOO010000197">
    <property type="protein sequence ID" value="CAF0852762.1"/>
    <property type="molecule type" value="Genomic_DNA"/>
</dbReference>
<sequence>MVSISIHYSIFILLSLIVVNINGQTCHGKSQYDLCSSNNECGCLQLSLSNNVGICAILDLSCSRLQPCQSPGDTCETTDHVCVRHPRCNSSPLCYSLSMIDQRLCPPFSTFSPSTITTPTFLPTLITTEFAPMSILSNYSNALTINSATLPGSKKYYKTINIIVNTSGLYTFTSRSNMDTFAALFMDGFDPLKISLYLVSSINTFDSNRQFKLSHNLKAGTPYTLLVTTHCSEGQTGEFTVIASGPDHLRLF</sequence>
<dbReference type="OrthoDB" id="10061530at2759"/>
<comment type="caution">
    <text evidence="2">The sequence shown here is derived from an EMBL/GenBank/DDBJ whole genome shotgun (WGS) entry which is preliminary data.</text>
</comment>
<accession>A0A813WL27</accession>
<dbReference type="AlphaFoldDB" id="A0A813WL27"/>
<name>A0A813WL27_9BILA</name>
<feature type="signal peptide" evidence="1">
    <location>
        <begin position="1"/>
        <end position="23"/>
    </location>
</feature>
<evidence type="ECO:0000256" key="1">
    <source>
        <dbReference type="SAM" id="SignalP"/>
    </source>
</evidence>
<protein>
    <submittedName>
        <fullName evidence="2">Uncharacterized protein</fullName>
    </submittedName>
</protein>
<reference evidence="2" key="1">
    <citation type="submission" date="2021-02" db="EMBL/GenBank/DDBJ databases">
        <authorList>
            <person name="Nowell W R."/>
        </authorList>
    </citation>
    <scope>NUCLEOTIDE SEQUENCE</scope>
</reference>